<accession>A0A9Q4F0U9</accession>
<sequence>MYEKLNLKEVHEKEYDGTGIGIAVIDSPLLVDHTEIKDNLKFYQSYSDENQIAGIHGVAMASIAVGENVGVAPNADLYFIDDPRPDREEELDFTYIAEDILSIIELNQSLEHKIRVISISTGYSNSYINGNGKRVKGDVELNNAIRKARENNIEVLCLIPQNKINKFQSLTRISYTDVTDFNNYMPYDSATTPFGNVYVPTAKSTHASNCGEENYTYSCWGGMSSIVPYVAGMYALACQADDSITFDEFYKLASETAYRSECTFATYGMQEYRIINPGGIIEELTENYEKS</sequence>
<dbReference type="InterPro" id="IPR015500">
    <property type="entry name" value="Peptidase_S8_subtilisin-rel"/>
</dbReference>
<keyword evidence="2 4" id="KW-0378">Hydrolase</keyword>
<evidence type="ECO:0000256" key="2">
    <source>
        <dbReference type="ARBA" id="ARBA00022801"/>
    </source>
</evidence>
<dbReference type="InterPro" id="IPR036852">
    <property type="entry name" value="Peptidase_S8/S53_dom_sf"/>
</dbReference>
<evidence type="ECO:0000259" key="5">
    <source>
        <dbReference type="Pfam" id="PF00082"/>
    </source>
</evidence>
<name>A0A9Q4F0U9_MEDGN</name>
<dbReference type="RefSeq" id="WP_173901108.1">
    <property type="nucleotide sequence ID" value="NZ_BAABXV010000001.1"/>
</dbReference>
<dbReference type="Proteomes" id="UP001076974">
    <property type="component" value="Unassembled WGS sequence"/>
</dbReference>
<dbReference type="Pfam" id="PF00082">
    <property type="entry name" value="Peptidase_S8"/>
    <property type="match status" value="1"/>
</dbReference>
<dbReference type="Gene3D" id="3.40.50.200">
    <property type="entry name" value="Peptidase S8/S53 domain"/>
    <property type="match status" value="1"/>
</dbReference>
<dbReference type="PRINTS" id="PR00723">
    <property type="entry name" value="SUBTILISIN"/>
</dbReference>
<protein>
    <submittedName>
        <fullName evidence="6">S8/S53 family peptidase</fullName>
    </submittedName>
</protein>
<comment type="caution">
    <text evidence="6">The sequence shown here is derived from an EMBL/GenBank/DDBJ whole genome shotgun (WGS) entry which is preliminary data.</text>
</comment>
<keyword evidence="3 4" id="KW-0720">Serine protease</keyword>
<evidence type="ECO:0000313" key="8">
    <source>
        <dbReference type="Proteomes" id="UP001079535"/>
    </source>
</evidence>
<evidence type="ECO:0000313" key="6">
    <source>
        <dbReference type="EMBL" id="MCZ0668139.1"/>
    </source>
</evidence>
<feature type="active site" description="Charge relay system" evidence="4">
    <location>
        <position position="56"/>
    </location>
</feature>
<dbReference type="GO" id="GO:0004252">
    <property type="term" value="F:serine-type endopeptidase activity"/>
    <property type="evidence" value="ECO:0007669"/>
    <property type="project" value="UniProtKB-UniRule"/>
</dbReference>
<dbReference type="EMBL" id="JAPRBD010000001">
    <property type="protein sequence ID" value="MCZ0688378.1"/>
    <property type="molecule type" value="Genomic_DNA"/>
</dbReference>
<evidence type="ECO:0000256" key="3">
    <source>
        <dbReference type="ARBA" id="ARBA00022825"/>
    </source>
</evidence>
<dbReference type="Proteomes" id="UP001079535">
    <property type="component" value="Unassembled WGS sequence"/>
</dbReference>
<feature type="active site" description="Charge relay system" evidence="4">
    <location>
        <position position="26"/>
    </location>
</feature>
<feature type="domain" description="Peptidase S8/S53" evidence="5">
    <location>
        <begin position="17"/>
        <end position="148"/>
    </location>
</feature>
<feature type="active site" description="Charge relay system" evidence="4">
    <location>
        <position position="224"/>
    </location>
</feature>
<dbReference type="GO" id="GO:0006508">
    <property type="term" value="P:proteolysis"/>
    <property type="evidence" value="ECO:0007669"/>
    <property type="project" value="UniProtKB-KW"/>
</dbReference>
<evidence type="ECO:0000313" key="7">
    <source>
        <dbReference type="EMBL" id="MCZ0688378.1"/>
    </source>
</evidence>
<comment type="similarity">
    <text evidence="4">Belongs to the peptidase S8 family.</text>
</comment>
<dbReference type="EMBL" id="JAPRAY010000014">
    <property type="protein sequence ID" value="MCZ0668139.1"/>
    <property type="molecule type" value="Genomic_DNA"/>
</dbReference>
<dbReference type="InterPro" id="IPR000209">
    <property type="entry name" value="Peptidase_S8/S53_dom"/>
</dbReference>
<evidence type="ECO:0000256" key="4">
    <source>
        <dbReference type="PROSITE-ProRule" id="PRU01240"/>
    </source>
</evidence>
<dbReference type="AlphaFoldDB" id="A0A9Q4F0U9"/>
<proteinExistence type="inferred from homology"/>
<dbReference type="CDD" id="cd00306">
    <property type="entry name" value="Peptidases_S8_S53"/>
    <property type="match status" value="1"/>
</dbReference>
<organism evidence="6 8">
    <name type="scientific">Mediterraneibacter gnavus</name>
    <name type="common">Ruminococcus gnavus</name>
    <dbReference type="NCBI Taxonomy" id="33038"/>
    <lineage>
        <taxon>Bacteria</taxon>
        <taxon>Bacillati</taxon>
        <taxon>Bacillota</taxon>
        <taxon>Clostridia</taxon>
        <taxon>Lachnospirales</taxon>
        <taxon>Lachnospiraceae</taxon>
        <taxon>Mediterraneibacter</taxon>
    </lineage>
</organism>
<reference evidence="6" key="1">
    <citation type="submission" date="2022-11" db="EMBL/GenBank/DDBJ databases">
        <title>Temperate bacteriophages infecting mucin-degrading bacterium Ruminococcus gnavus from the human gut.</title>
        <authorList>
            <person name="Buttimer C."/>
        </authorList>
    </citation>
    <scope>NUCLEOTIDE SEQUENCE</scope>
    <source>
        <strain evidence="6">CCUG 49994</strain>
        <strain evidence="7">CCUG 52279</strain>
    </source>
</reference>
<gene>
    <name evidence="7" type="ORF">OZZ16_00340</name>
    <name evidence="6" type="ORF">OZZ17_11380</name>
</gene>
<dbReference type="PROSITE" id="PS51892">
    <property type="entry name" value="SUBTILASE"/>
    <property type="match status" value="1"/>
</dbReference>
<evidence type="ECO:0000256" key="1">
    <source>
        <dbReference type="ARBA" id="ARBA00022670"/>
    </source>
</evidence>
<keyword evidence="1 4" id="KW-0645">Protease</keyword>
<dbReference type="SUPFAM" id="SSF52743">
    <property type="entry name" value="Subtilisin-like"/>
    <property type="match status" value="1"/>
</dbReference>